<dbReference type="InterPro" id="IPR036249">
    <property type="entry name" value="Thioredoxin-like_sf"/>
</dbReference>
<keyword evidence="3" id="KW-1185">Reference proteome</keyword>
<feature type="transmembrane region" description="Helical" evidence="1">
    <location>
        <begin position="108"/>
        <end position="130"/>
    </location>
</feature>
<keyword evidence="1" id="KW-1133">Transmembrane helix</keyword>
<dbReference type="Pfam" id="PF13911">
    <property type="entry name" value="AhpC-TSA_2"/>
    <property type="match status" value="1"/>
</dbReference>
<evidence type="ECO:0000313" key="3">
    <source>
        <dbReference type="Proteomes" id="UP000318741"/>
    </source>
</evidence>
<dbReference type="Gene3D" id="3.40.30.10">
    <property type="entry name" value="Glutaredoxin"/>
    <property type="match status" value="1"/>
</dbReference>
<organism evidence="2 3">
    <name type="scientific">Alienimonas californiensis</name>
    <dbReference type="NCBI Taxonomy" id="2527989"/>
    <lineage>
        <taxon>Bacteria</taxon>
        <taxon>Pseudomonadati</taxon>
        <taxon>Planctomycetota</taxon>
        <taxon>Planctomycetia</taxon>
        <taxon>Planctomycetales</taxon>
        <taxon>Planctomycetaceae</taxon>
        <taxon>Alienimonas</taxon>
    </lineage>
</organism>
<feature type="transmembrane region" description="Helical" evidence="1">
    <location>
        <begin position="80"/>
        <end position="102"/>
    </location>
</feature>
<feature type="transmembrane region" description="Helical" evidence="1">
    <location>
        <begin position="20"/>
        <end position="41"/>
    </location>
</feature>
<accession>A0A517P7L4</accession>
<dbReference type="PANTHER" id="PTHR28630:SF3">
    <property type="entry name" value="PEROXIREDOXIN-LIKE 2C"/>
    <property type="match status" value="1"/>
</dbReference>
<sequence length="319" mass="34272">MRSPRAPRPIAAPWMRPVLIAAGVYNLLWGAAVVLLPVGWTVGWTGIEVGNPAFWRCLGMVVGVYGVGYLCAARDPLRHWPIVLVGFLGKVLGPIGFLFGALRGELPWALGVYNLGNDLIWWIPFALILYRAADRHAFGRQLFGDGPPTERSWPEAARAAVDQRGETLASHLARGPVLLLAVRHAGCVYCRSELAALAANRQRIESAGVRPAILTMSAANTAARRAARAGLDDLPRFSDPDRTVYRALGLGRGNARELFSPTVWAKGLAPFLKHGLGRMDGDGFQMGGAFLLSENGVLTSHVARHAADAPDLPALAQAP</sequence>
<dbReference type="PANTHER" id="PTHR28630">
    <property type="match status" value="1"/>
</dbReference>
<proteinExistence type="predicted"/>
<keyword evidence="1" id="KW-0472">Membrane</keyword>
<gene>
    <name evidence="2" type="ORF">CA12_14520</name>
</gene>
<dbReference type="EMBL" id="CP036265">
    <property type="protein sequence ID" value="QDT15367.1"/>
    <property type="molecule type" value="Genomic_DNA"/>
</dbReference>
<dbReference type="AlphaFoldDB" id="A0A517P7L4"/>
<evidence type="ECO:0000256" key="1">
    <source>
        <dbReference type="SAM" id="Phobius"/>
    </source>
</evidence>
<name>A0A517P7L4_9PLAN</name>
<protein>
    <submittedName>
        <fullName evidence="2">AhpC/TSA family protein</fullName>
    </submittedName>
</protein>
<dbReference type="RefSeq" id="WP_165700604.1">
    <property type="nucleotide sequence ID" value="NZ_CP036265.1"/>
</dbReference>
<reference evidence="2 3" key="1">
    <citation type="submission" date="2019-02" db="EMBL/GenBank/DDBJ databases">
        <title>Deep-cultivation of Planctomycetes and their phenomic and genomic characterization uncovers novel biology.</title>
        <authorList>
            <person name="Wiegand S."/>
            <person name="Jogler M."/>
            <person name="Boedeker C."/>
            <person name="Pinto D."/>
            <person name="Vollmers J."/>
            <person name="Rivas-Marin E."/>
            <person name="Kohn T."/>
            <person name="Peeters S.H."/>
            <person name="Heuer A."/>
            <person name="Rast P."/>
            <person name="Oberbeckmann S."/>
            <person name="Bunk B."/>
            <person name="Jeske O."/>
            <person name="Meyerdierks A."/>
            <person name="Storesund J.E."/>
            <person name="Kallscheuer N."/>
            <person name="Luecker S."/>
            <person name="Lage O.M."/>
            <person name="Pohl T."/>
            <person name="Merkel B.J."/>
            <person name="Hornburger P."/>
            <person name="Mueller R.-W."/>
            <person name="Bruemmer F."/>
            <person name="Labrenz M."/>
            <person name="Spormann A.M."/>
            <person name="Op den Camp H."/>
            <person name="Overmann J."/>
            <person name="Amann R."/>
            <person name="Jetten M.S.M."/>
            <person name="Mascher T."/>
            <person name="Medema M.H."/>
            <person name="Devos D.P."/>
            <person name="Kaster A.-K."/>
            <person name="Ovreas L."/>
            <person name="Rohde M."/>
            <person name="Galperin M.Y."/>
            <person name="Jogler C."/>
        </authorList>
    </citation>
    <scope>NUCLEOTIDE SEQUENCE [LARGE SCALE GENOMIC DNA]</scope>
    <source>
        <strain evidence="2 3">CA12</strain>
    </source>
</reference>
<dbReference type="InterPro" id="IPR032801">
    <property type="entry name" value="PXL2A/B/C"/>
</dbReference>
<dbReference type="SUPFAM" id="SSF52833">
    <property type="entry name" value="Thioredoxin-like"/>
    <property type="match status" value="1"/>
</dbReference>
<dbReference type="KEGG" id="acaf:CA12_14520"/>
<keyword evidence="1" id="KW-0812">Transmembrane</keyword>
<dbReference type="Proteomes" id="UP000318741">
    <property type="component" value="Chromosome"/>
</dbReference>
<evidence type="ECO:0000313" key="2">
    <source>
        <dbReference type="EMBL" id="QDT15367.1"/>
    </source>
</evidence>
<feature type="transmembrane region" description="Helical" evidence="1">
    <location>
        <begin position="53"/>
        <end position="73"/>
    </location>
</feature>